<gene>
    <name evidence="4" type="ORF">ABR63_07905</name>
</gene>
<evidence type="ECO:0000313" key="5">
    <source>
        <dbReference type="Proteomes" id="UP000050874"/>
    </source>
</evidence>
<accession>A0A0R2PQ10</accession>
<feature type="domain" description="ATP-grasp" evidence="3">
    <location>
        <begin position="98"/>
        <end position="297"/>
    </location>
</feature>
<name>A0A0R2PQ10_9GAMM</name>
<dbReference type="SUPFAM" id="SSF56059">
    <property type="entry name" value="Glutathione synthetase ATP-binding domain-like"/>
    <property type="match status" value="1"/>
</dbReference>
<dbReference type="PROSITE" id="PS50975">
    <property type="entry name" value="ATP_GRASP"/>
    <property type="match status" value="1"/>
</dbReference>
<comment type="caution">
    <text evidence="4">The sequence shown here is derived from an EMBL/GenBank/DDBJ whole genome shotgun (WGS) entry which is preliminary data.</text>
</comment>
<dbReference type="GO" id="GO:0005524">
    <property type="term" value="F:ATP binding"/>
    <property type="evidence" value="ECO:0007669"/>
    <property type="project" value="UniProtKB-UniRule"/>
</dbReference>
<dbReference type="EMBL" id="LIAV01000146">
    <property type="protein sequence ID" value="KRO40271.1"/>
    <property type="molecule type" value="Genomic_DNA"/>
</dbReference>
<dbReference type="Gene3D" id="3.30.470.20">
    <property type="entry name" value="ATP-grasp fold, B domain"/>
    <property type="match status" value="1"/>
</dbReference>
<dbReference type="GO" id="GO:0005737">
    <property type="term" value="C:cytoplasm"/>
    <property type="evidence" value="ECO:0007669"/>
    <property type="project" value="TreeGrafter"/>
</dbReference>
<evidence type="ECO:0000256" key="1">
    <source>
        <dbReference type="ARBA" id="ARBA00023211"/>
    </source>
</evidence>
<proteinExistence type="predicted"/>
<dbReference type="GO" id="GO:0009432">
    <property type="term" value="P:SOS response"/>
    <property type="evidence" value="ECO:0007669"/>
    <property type="project" value="TreeGrafter"/>
</dbReference>
<protein>
    <recommendedName>
        <fullName evidence="3">ATP-grasp domain-containing protein</fullName>
    </recommendedName>
</protein>
<evidence type="ECO:0000256" key="2">
    <source>
        <dbReference type="PROSITE-ProRule" id="PRU00409"/>
    </source>
</evidence>
<dbReference type="InterPro" id="IPR011761">
    <property type="entry name" value="ATP-grasp"/>
</dbReference>
<dbReference type="AlphaFoldDB" id="A0A0R2PQ10"/>
<dbReference type="PANTHER" id="PTHR21621">
    <property type="entry name" value="RIBOSOMAL PROTEIN S6 MODIFICATION PROTEIN"/>
    <property type="match status" value="1"/>
</dbReference>
<organism evidence="4 5">
    <name type="scientific">SAR86 cluster bacterium BACL1 MAG-120920-bin57</name>
    <dbReference type="NCBI Taxonomy" id="1655571"/>
    <lineage>
        <taxon>Bacteria</taxon>
        <taxon>Pseudomonadati</taxon>
        <taxon>Pseudomonadota</taxon>
        <taxon>Gammaproteobacteria</taxon>
        <taxon>SAR86 cluster</taxon>
    </lineage>
</organism>
<dbReference type="PANTHER" id="PTHR21621:SF0">
    <property type="entry name" value="BETA-CITRYLGLUTAMATE SYNTHASE B-RELATED"/>
    <property type="match status" value="1"/>
</dbReference>
<sequence length="303" mass="34735">MIFIIHENKEWLSPFQAALEDVGAAYTFWYVPEMNINLMDVPPEGVFYNRMSASSHSRNHRYEPELALGILEWLQRHNCKVINGSRALDLEISKIRQYQELEKFNIQTPPTFASVRKNFLLEGAETITFPLISKHNRSGKGLGVYKFPNKQSLKEYVESNEFESSPDGINLLQKFIHSPTETIIRMEFVDAKFLYAVEVDTSEGFELCPSDKCHIESNCPSGVTQKFRILEDFYIDNLASYEKFLAANNIEIAGIEIIIDEEGKIWTYDVNTNTNYNPLAEQVAKISAPKVVAEYLQSLDNQL</sequence>
<keyword evidence="2" id="KW-0067">ATP-binding</keyword>
<keyword evidence="1" id="KW-0464">Manganese</keyword>
<dbReference type="Proteomes" id="UP000050874">
    <property type="component" value="Unassembled WGS sequence"/>
</dbReference>
<keyword evidence="2" id="KW-0547">Nucleotide-binding</keyword>
<dbReference type="GO" id="GO:0018169">
    <property type="term" value="F:ribosomal S6-glutamic acid ligase activity"/>
    <property type="evidence" value="ECO:0007669"/>
    <property type="project" value="TreeGrafter"/>
</dbReference>
<evidence type="ECO:0000313" key="4">
    <source>
        <dbReference type="EMBL" id="KRO40271.1"/>
    </source>
</evidence>
<reference evidence="5" key="1">
    <citation type="submission" date="2015-10" db="EMBL/GenBank/DDBJ databases">
        <title>Metagenome-Assembled Genomes uncover a global brackish microbiome.</title>
        <authorList>
            <person name="Hugerth L.W."/>
            <person name="Larsson J."/>
            <person name="Alneberg J."/>
            <person name="Lindh M.V."/>
            <person name="Legrand C."/>
            <person name="Pinhassi J."/>
            <person name="Andersson A."/>
        </authorList>
    </citation>
    <scope>NUCLEOTIDE SEQUENCE [LARGE SCALE GENOMIC DNA]</scope>
</reference>
<evidence type="ECO:0000259" key="3">
    <source>
        <dbReference type="PROSITE" id="PS50975"/>
    </source>
</evidence>
<dbReference type="GO" id="GO:0046872">
    <property type="term" value="F:metal ion binding"/>
    <property type="evidence" value="ECO:0007669"/>
    <property type="project" value="InterPro"/>
</dbReference>